<feature type="transmembrane region" description="Helical" evidence="1">
    <location>
        <begin position="44"/>
        <end position="68"/>
    </location>
</feature>
<dbReference type="WBParaSite" id="ALUE_0002006601-mRNA-1">
    <property type="protein sequence ID" value="ALUE_0002006601-mRNA-1"/>
    <property type="gene ID" value="ALUE_0002006601"/>
</dbReference>
<proteinExistence type="predicted"/>
<protein>
    <submittedName>
        <fullName evidence="3">Wsv293</fullName>
    </submittedName>
</protein>
<keyword evidence="2" id="KW-1185">Reference proteome</keyword>
<reference evidence="3" key="1">
    <citation type="submission" date="2017-02" db="UniProtKB">
        <authorList>
            <consortium name="WormBaseParasite"/>
        </authorList>
    </citation>
    <scope>IDENTIFICATION</scope>
</reference>
<feature type="transmembrane region" description="Helical" evidence="1">
    <location>
        <begin position="7"/>
        <end position="32"/>
    </location>
</feature>
<evidence type="ECO:0000256" key="1">
    <source>
        <dbReference type="SAM" id="Phobius"/>
    </source>
</evidence>
<dbReference type="Proteomes" id="UP000036681">
    <property type="component" value="Unplaced"/>
</dbReference>
<evidence type="ECO:0000313" key="2">
    <source>
        <dbReference type="Proteomes" id="UP000036681"/>
    </source>
</evidence>
<accession>A0A0M3IMT8</accession>
<name>A0A0M3IMT8_ASCLU</name>
<keyword evidence="1" id="KW-0472">Membrane</keyword>
<dbReference type="AlphaFoldDB" id="A0A0M3IMT8"/>
<organism evidence="2 3">
    <name type="scientific">Ascaris lumbricoides</name>
    <name type="common">Giant roundworm</name>
    <dbReference type="NCBI Taxonomy" id="6252"/>
    <lineage>
        <taxon>Eukaryota</taxon>
        <taxon>Metazoa</taxon>
        <taxon>Ecdysozoa</taxon>
        <taxon>Nematoda</taxon>
        <taxon>Chromadorea</taxon>
        <taxon>Rhabditida</taxon>
        <taxon>Spirurina</taxon>
        <taxon>Ascaridomorpha</taxon>
        <taxon>Ascaridoidea</taxon>
        <taxon>Ascarididae</taxon>
        <taxon>Ascaris</taxon>
    </lineage>
</organism>
<sequence>MSVIEDLGLFFLPHLPPPLTLSAISLLSFFTVPMIDRVRLLSHFLSIIICLCKSICCLSVKIEICFFFRR</sequence>
<evidence type="ECO:0000313" key="3">
    <source>
        <dbReference type="WBParaSite" id="ALUE_0002006601-mRNA-1"/>
    </source>
</evidence>
<keyword evidence="1" id="KW-0812">Transmembrane</keyword>
<keyword evidence="1" id="KW-1133">Transmembrane helix</keyword>